<dbReference type="Gene3D" id="3.15.10.30">
    <property type="entry name" value="Haemolymph juvenile hormone binding protein"/>
    <property type="match status" value="1"/>
</dbReference>
<dbReference type="PANTHER" id="PTHR11008">
    <property type="entry name" value="PROTEIN TAKEOUT-LIKE PROTEIN"/>
    <property type="match status" value="1"/>
</dbReference>
<feature type="region of interest" description="Disordered" evidence="3">
    <location>
        <begin position="249"/>
        <end position="288"/>
    </location>
</feature>
<reference evidence="6" key="1">
    <citation type="submission" date="2017-11" db="EMBL/GenBank/DDBJ databases">
        <title>The sensing device of the deep-sea amphipod.</title>
        <authorList>
            <person name="Kobayashi H."/>
            <person name="Nagahama T."/>
            <person name="Arai W."/>
            <person name="Sasagawa Y."/>
            <person name="Umeda M."/>
            <person name="Hayashi T."/>
            <person name="Nikaido I."/>
            <person name="Watanabe H."/>
            <person name="Oguri K."/>
            <person name="Kitazato H."/>
            <person name="Fujioka K."/>
            <person name="Kido Y."/>
            <person name="Takami H."/>
        </authorList>
    </citation>
    <scope>NUCLEOTIDE SEQUENCE</scope>
    <source>
        <tissue evidence="6">Whole body</tissue>
    </source>
</reference>
<feature type="signal peptide" evidence="4">
    <location>
        <begin position="1"/>
        <end position="18"/>
    </location>
</feature>
<accession>A0A2P2HXF3</accession>
<feature type="compositionally biased region" description="Low complexity" evidence="3">
    <location>
        <begin position="257"/>
        <end position="288"/>
    </location>
</feature>
<name>A0A2P2HXF3_9CRUS</name>
<dbReference type="EMBL" id="IACF01000703">
    <property type="protein sequence ID" value="LAB66461.1"/>
    <property type="molecule type" value="mRNA"/>
</dbReference>
<dbReference type="PANTHER" id="PTHR11008:SF41">
    <property type="entry name" value="RE70318P"/>
    <property type="match status" value="1"/>
</dbReference>
<dbReference type="GO" id="GO:0007623">
    <property type="term" value="P:circadian rhythm"/>
    <property type="evidence" value="ECO:0007669"/>
    <property type="project" value="UniProtKB-ARBA"/>
</dbReference>
<dbReference type="AlphaFoldDB" id="A0A2P2HXF3"/>
<protein>
    <submittedName>
        <fullName evidence="5">Protein takeout-like</fullName>
    </submittedName>
</protein>
<keyword evidence="1 4" id="KW-0732">Signal</keyword>
<evidence type="ECO:0000256" key="2">
    <source>
        <dbReference type="ARBA" id="ARBA00060902"/>
    </source>
</evidence>
<dbReference type="InterPro" id="IPR010562">
    <property type="entry name" value="Haemolymph_juvenile_hormone-bd"/>
</dbReference>
<reference evidence="5" key="2">
    <citation type="journal article" date="2018" name="Biosci. Biotechnol. Biochem.">
        <title>Polysaccharide hydrolase of the hadal zone amphipods Hirondellea gigas.</title>
        <authorList>
            <person name="Kobayashi H."/>
            <person name="Nagahama T."/>
            <person name="Arai W."/>
            <person name="Sasagawa Y."/>
            <person name="Umeda M."/>
            <person name="Hayashi T."/>
            <person name="Nikaido I."/>
            <person name="Watanabe H."/>
            <person name="Oguri K."/>
            <person name="Kitazato H."/>
            <person name="Fujioka K."/>
            <person name="Kido Y."/>
            <person name="Takami H."/>
        </authorList>
    </citation>
    <scope>NUCLEOTIDE SEQUENCE</scope>
    <source>
        <tissue evidence="5">Whole body</tissue>
    </source>
</reference>
<dbReference type="EMBL" id="IACT01000738">
    <property type="protein sequence ID" value="LAC20122.1"/>
    <property type="molecule type" value="mRNA"/>
</dbReference>
<proteinExistence type="evidence at transcript level"/>
<organism evidence="5">
    <name type="scientific">Hirondellea gigas</name>
    <dbReference type="NCBI Taxonomy" id="1518452"/>
    <lineage>
        <taxon>Eukaryota</taxon>
        <taxon>Metazoa</taxon>
        <taxon>Ecdysozoa</taxon>
        <taxon>Arthropoda</taxon>
        <taxon>Crustacea</taxon>
        <taxon>Multicrustacea</taxon>
        <taxon>Malacostraca</taxon>
        <taxon>Eumalacostraca</taxon>
        <taxon>Peracarida</taxon>
        <taxon>Amphipoda</taxon>
        <taxon>Amphilochidea</taxon>
        <taxon>Lysianassida</taxon>
        <taxon>Lysianassidira</taxon>
        <taxon>Lysianassoidea</taxon>
        <taxon>Lysianassidae</taxon>
        <taxon>Hirondellea</taxon>
    </lineage>
</organism>
<dbReference type="FunFam" id="3.15.10.30:FF:000001">
    <property type="entry name" value="Takeout-like protein 1"/>
    <property type="match status" value="1"/>
</dbReference>
<evidence type="ECO:0000256" key="1">
    <source>
        <dbReference type="ARBA" id="ARBA00022729"/>
    </source>
</evidence>
<sequence>MITRVVVVFLCCLAVALAQEFTNNIRNCRNSHIDDISICLMKAIKNIQPELANGLPELGIPRLEPLRLDDVVFRQSEPPVTIEAIYQNVLVTGLTNFDIKYLDIEYGPVNRRLGIGMVIPSLTLRGQYRIGGNIFLLPIEGEGDFITILDGVIAEGTAEIVPRGDGYEMENVNIGFKIRSMKSKMDNLFQGNKILSDTVHHFLNENGQLVLDEVRPGISNQLNGFIAELFNIMFKILPKDILETLPQGTRSLKDTRNNPATNTRNNPPRNRNNPPPAAGAAAGIRRTG</sequence>
<evidence type="ECO:0000256" key="3">
    <source>
        <dbReference type="SAM" id="MobiDB-lite"/>
    </source>
</evidence>
<dbReference type="Pfam" id="PF06585">
    <property type="entry name" value="JHBP"/>
    <property type="match status" value="1"/>
</dbReference>
<comment type="similarity">
    <text evidence="2">Belongs to the TO family.</text>
</comment>
<evidence type="ECO:0000313" key="5">
    <source>
        <dbReference type="EMBL" id="LAB66461.1"/>
    </source>
</evidence>
<dbReference type="SMART" id="SM00700">
    <property type="entry name" value="JHBP"/>
    <property type="match status" value="1"/>
</dbReference>
<feature type="chain" id="PRO_5036046472" evidence="4">
    <location>
        <begin position="19"/>
        <end position="288"/>
    </location>
</feature>
<evidence type="ECO:0000313" key="6">
    <source>
        <dbReference type="EMBL" id="LAC20122.1"/>
    </source>
</evidence>
<dbReference type="InterPro" id="IPR038606">
    <property type="entry name" value="To_sf"/>
</dbReference>
<evidence type="ECO:0000256" key="4">
    <source>
        <dbReference type="SAM" id="SignalP"/>
    </source>
</evidence>